<reference evidence="7" key="1">
    <citation type="submission" date="2021-03" db="EMBL/GenBank/DDBJ databases">
        <title>Molecular epidemiology and mechanisms of colistin and carbapenem resistance in Enterobacteriaceae from clinical isolates, the environment and porcine samples in Pretoria, South Africa.</title>
        <authorList>
            <person name="Bogoshi D."/>
            <person name="Mbelle N.M."/>
            <person name="Naidoo V."/>
            <person name="Osei Sekyere J."/>
        </authorList>
    </citation>
    <scope>NUCLEOTIDE SEQUENCE</scope>
    <source>
        <strain evidence="7">C080</strain>
    </source>
</reference>
<dbReference type="EMBL" id="JAGETR010000009">
    <property type="protein sequence ID" value="MBO2006581.1"/>
    <property type="molecule type" value="Genomic_DNA"/>
</dbReference>
<protein>
    <recommendedName>
        <fullName evidence="6">Topo IIA-type catalytic domain-containing protein</fullName>
    </recommendedName>
</protein>
<evidence type="ECO:0000256" key="2">
    <source>
        <dbReference type="ARBA" id="ARBA00008263"/>
    </source>
</evidence>
<dbReference type="PANTHER" id="PTHR43493:SF5">
    <property type="entry name" value="DNA GYRASE SUBUNIT A, CHLOROPLASTIC_MITOCHONDRIAL"/>
    <property type="match status" value="1"/>
</dbReference>
<evidence type="ECO:0000256" key="4">
    <source>
        <dbReference type="ARBA" id="ARBA00023125"/>
    </source>
</evidence>
<sequence>MDGRVTSVNRRRLAAAIRYRSAHVQDCSRTVGGLEKKPSTSCLTMMAPSRSGRHTDQDPNLLVNGASGISAIRGMATNIPPHNLTEVVNGCTAVYRR</sequence>
<dbReference type="GO" id="GO:0005737">
    <property type="term" value="C:cytoplasm"/>
    <property type="evidence" value="ECO:0007669"/>
    <property type="project" value="TreeGrafter"/>
</dbReference>
<proteinExistence type="inferred from homology"/>
<dbReference type="GO" id="GO:0003918">
    <property type="term" value="F:DNA topoisomerase type II (double strand cut, ATP-hydrolyzing) activity"/>
    <property type="evidence" value="ECO:0007669"/>
    <property type="project" value="UniProtKB-EC"/>
</dbReference>
<name>A0A939SQX4_SERMA</name>
<dbReference type="GO" id="GO:0003677">
    <property type="term" value="F:DNA binding"/>
    <property type="evidence" value="ECO:0007669"/>
    <property type="project" value="UniProtKB-KW"/>
</dbReference>
<accession>A0A939SQX4</accession>
<organism evidence="7">
    <name type="scientific">Serratia marcescens</name>
    <dbReference type="NCBI Taxonomy" id="615"/>
    <lineage>
        <taxon>Bacteria</taxon>
        <taxon>Pseudomonadati</taxon>
        <taxon>Pseudomonadota</taxon>
        <taxon>Gammaproteobacteria</taxon>
        <taxon>Enterobacterales</taxon>
        <taxon>Yersiniaceae</taxon>
        <taxon>Serratia</taxon>
    </lineage>
</organism>
<keyword evidence="5" id="KW-0413">Isomerase</keyword>
<dbReference type="Pfam" id="PF00521">
    <property type="entry name" value="DNA_topoisoIV"/>
    <property type="match status" value="1"/>
</dbReference>
<dbReference type="InterPro" id="IPR013760">
    <property type="entry name" value="Topo_IIA-like_dom_sf"/>
</dbReference>
<keyword evidence="4" id="KW-0238">DNA-binding</keyword>
<dbReference type="PANTHER" id="PTHR43493">
    <property type="entry name" value="DNA GYRASE/TOPOISOMERASE SUBUNIT A"/>
    <property type="match status" value="1"/>
</dbReference>
<feature type="domain" description="Topo IIA-type catalytic" evidence="6">
    <location>
        <begin position="56"/>
        <end position="94"/>
    </location>
</feature>
<keyword evidence="3" id="KW-0799">Topoisomerase</keyword>
<dbReference type="InterPro" id="IPR013758">
    <property type="entry name" value="Topo_IIA_A/C_ab"/>
</dbReference>
<gene>
    <name evidence="7" type="ORF">J4732_01670</name>
</gene>
<comment type="similarity">
    <text evidence="2">Belongs to the type II topoisomerase GyrA/ParC subunit family.</text>
</comment>
<evidence type="ECO:0000256" key="1">
    <source>
        <dbReference type="ARBA" id="ARBA00000185"/>
    </source>
</evidence>
<evidence type="ECO:0000256" key="5">
    <source>
        <dbReference type="ARBA" id="ARBA00023235"/>
    </source>
</evidence>
<evidence type="ECO:0000313" key="7">
    <source>
        <dbReference type="EMBL" id="MBO2006581.1"/>
    </source>
</evidence>
<dbReference type="GO" id="GO:0005524">
    <property type="term" value="F:ATP binding"/>
    <property type="evidence" value="ECO:0007669"/>
    <property type="project" value="InterPro"/>
</dbReference>
<comment type="caution">
    <text evidence="7">The sequence shown here is derived from an EMBL/GenBank/DDBJ whole genome shotgun (WGS) entry which is preliminary data.</text>
</comment>
<dbReference type="GO" id="GO:0006265">
    <property type="term" value="P:DNA topological change"/>
    <property type="evidence" value="ECO:0007669"/>
    <property type="project" value="InterPro"/>
</dbReference>
<dbReference type="GO" id="GO:0009330">
    <property type="term" value="C:DNA topoisomerase type II (double strand cut, ATP-hydrolyzing) complex"/>
    <property type="evidence" value="ECO:0007669"/>
    <property type="project" value="TreeGrafter"/>
</dbReference>
<dbReference type="Gene3D" id="3.90.199.10">
    <property type="entry name" value="Topoisomerase II, domain 5"/>
    <property type="match status" value="1"/>
</dbReference>
<comment type="catalytic activity">
    <reaction evidence="1">
        <text>ATP-dependent breakage, passage and rejoining of double-stranded DNA.</text>
        <dbReference type="EC" id="5.6.2.2"/>
    </reaction>
</comment>
<dbReference type="InterPro" id="IPR002205">
    <property type="entry name" value="Topo_IIA_dom_A"/>
</dbReference>
<dbReference type="SUPFAM" id="SSF56719">
    <property type="entry name" value="Type II DNA topoisomerase"/>
    <property type="match status" value="1"/>
</dbReference>
<evidence type="ECO:0000256" key="3">
    <source>
        <dbReference type="ARBA" id="ARBA00023029"/>
    </source>
</evidence>
<dbReference type="AlphaFoldDB" id="A0A939SQX4"/>
<evidence type="ECO:0000259" key="6">
    <source>
        <dbReference type="Pfam" id="PF00521"/>
    </source>
</evidence>
<dbReference type="InterPro" id="IPR050220">
    <property type="entry name" value="Type_II_DNA_Topoisomerases"/>
</dbReference>